<organism evidence="1 2">
    <name type="scientific">Leucogyrophana mollusca</name>
    <dbReference type="NCBI Taxonomy" id="85980"/>
    <lineage>
        <taxon>Eukaryota</taxon>
        <taxon>Fungi</taxon>
        <taxon>Dikarya</taxon>
        <taxon>Basidiomycota</taxon>
        <taxon>Agaricomycotina</taxon>
        <taxon>Agaricomycetes</taxon>
        <taxon>Agaricomycetidae</taxon>
        <taxon>Boletales</taxon>
        <taxon>Boletales incertae sedis</taxon>
        <taxon>Leucogyrophana</taxon>
    </lineage>
</organism>
<gene>
    <name evidence="1" type="ORF">BV22DRAFT_1135670</name>
</gene>
<accession>A0ACB8AX29</accession>
<keyword evidence="2" id="KW-1185">Reference proteome</keyword>
<sequence>MFSLPNTFALCWILHRSWTEFARTDTLIDKLVIYTVNTGLLTSLFTLADLLCAITMQDNLIYIGLYFCLSKLYTNAFQAILNSRHGLAHMNDEGSFDLGPIDNHILHEPLANVHRRTPYAFETELSHDTHEDASEGAVDIKGI</sequence>
<reference evidence="1" key="1">
    <citation type="journal article" date="2021" name="New Phytol.">
        <title>Evolutionary innovations through gain and loss of genes in the ectomycorrhizal Boletales.</title>
        <authorList>
            <person name="Wu G."/>
            <person name="Miyauchi S."/>
            <person name="Morin E."/>
            <person name="Kuo A."/>
            <person name="Drula E."/>
            <person name="Varga T."/>
            <person name="Kohler A."/>
            <person name="Feng B."/>
            <person name="Cao Y."/>
            <person name="Lipzen A."/>
            <person name="Daum C."/>
            <person name="Hundley H."/>
            <person name="Pangilinan J."/>
            <person name="Johnson J."/>
            <person name="Barry K."/>
            <person name="LaButti K."/>
            <person name="Ng V."/>
            <person name="Ahrendt S."/>
            <person name="Min B."/>
            <person name="Choi I.G."/>
            <person name="Park H."/>
            <person name="Plett J.M."/>
            <person name="Magnuson J."/>
            <person name="Spatafora J.W."/>
            <person name="Nagy L.G."/>
            <person name="Henrissat B."/>
            <person name="Grigoriev I.V."/>
            <person name="Yang Z.L."/>
            <person name="Xu J."/>
            <person name="Martin F.M."/>
        </authorList>
    </citation>
    <scope>NUCLEOTIDE SEQUENCE</scope>
    <source>
        <strain evidence="1">KUC20120723A-06</strain>
    </source>
</reference>
<protein>
    <submittedName>
        <fullName evidence="1">Uncharacterized protein</fullName>
    </submittedName>
</protein>
<comment type="caution">
    <text evidence="1">The sequence shown here is derived from an EMBL/GenBank/DDBJ whole genome shotgun (WGS) entry which is preliminary data.</text>
</comment>
<evidence type="ECO:0000313" key="2">
    <source>
        <dbReference type="Proteomes" id="UP000790709"/>
    </source>
</evidence>
<dbReference type="EMBL" id="MU267251">
    <property type="protein sequence ID" value="KAH7917128.1"/>
    <property type="molecule type" value="Genomic_DNA"/>
</dbReference>
<dbReference type="Proteomes" id="UP000790709">
    <property type="component" value="Unassembled WGS sequence"/>
</dbReference>
<name>A0ACB8AX29_9AGAM</name>
<proteinExistence type="predicted"/>
<evidence type="ECO:0000313" key="1">
    <source>
        <dbReference type="EMBL" id="KAH7917128.1"/>
    </source>
</evidence>